<keyword evidence="3" id="KW-1185">Reference proteome</keyword>
<protein>
    <submittedName>
        <fullName evidence="2">Uncharacterized protein</fullName>
    </submittedName>
</protein>
<feature type="non-terminal residue" evidence="2">
    <location>
        <position position="105"/>
    </location>
</feature>
<dbReference type="Proteomes" id="UP001562425">
    <property type="component" value="Unassembled WGS sequence"/>
</dbReference>
<accession>A0ABD1CYH0</accession>
<gene>
    <name evidence="2" type="ORF">pipiens_000427</name>
</gene>
<proteinExistence type="predicted"/>
<evidence type="ECO:0000256" key="1">
    <source>
        <dbReference type="SAM" id="MobiDB-lite"/>
    </source>
</evidence>
<reference evidence="2 3" key="1">
    <citation type="submission" date="2024-05" db="EMBL/GenBank/DDBJ databases">
        <title>Culex pipiens pipiens assembly and annotation.</title>
        <authorList>
            <person name="Alout H."/>
            <person name="Durand T."/>
        </authorList>
    </citation>
    <scope>NUCLEOTIDE SEQUENCE [LARGE SCALE GENOMIC DNA]</scope>
    <source>
        <strain evidence="2">HA-2024</strain>
        <tissue evidence="2">Whole body</tissue>
    </source>
</reference>
<dbReference type="AlphaFoldDB" id="A0ABD1CYH0"/>
<organism evidence="2 3">
    <name type="scientific">Culex pipiens pipiens</name>
    <name type="common">Northern house mosquito</name>
    <dbReference type="NCBI Taxonomy" id="38569"/>
    <lineage>
        <taxon>Eukaryota</taxon>
        <taxon>Metazoa</taxon>
        <taxon>Ecdysozoa</taxon>
        <taxon>Arthropoda</taxon>
        <taxon>Hexapoda</taxon>
        <taxon>Insecta</taxon>
        <taxon>Pterygota</taxon>
        <taxon>Neoptera</taxon>
        <taxon>Endopterygota</taxon>
        <taxon>Diptera</taxon>
        <taxon>Nematocera</taxon>
        <taxon>Culicoidea</taxon>
        <taxon>Culicidae</taxon>
        <taxon>Culicinae</taxon>
        <taxon>Culicini</taxon>
        <taxon>Culex</taxon>
        <taxon>Culex</taxon>
    </lineage>
</organism>
<evidence type="ECO:0000313" key="3">
    <source>
        <dbReference type="Proteomes" id="UP001562425"/>
    </source>
</evidence>
<evidence type="ECO:0000313" key="2">
    <source>
        <dbReference type="EMBL" id="KAL1381462.1"/>
    </source>
</evidence>
<feature type="region of interest" description="Disordered" evidence="1">
    <location>
        <begin position="1"/>
        <end position="52"/>
    </location>
</feature>
<name>A0ABD1CYH0_CULPP</name>
<dbReference type="EMBL" id="JBEHCU010008608">
    <property type="protein sequence ID" value="KAL1381462.1"/>
    <property type="molecule type" value="Genomic_DNA"/>
</dbReference>
<sequence length="105" mass="11355">MEPAEEPVETTQDVPVPEPKATTTLPAIDTESIESLGVTDTEPDELDQLTKPSQKPVLPYTRLRSFVCDRIRNDHSPAEPGHLQAEEASGGKYVPTCGDFCGFGA</sequence>
<comment type="caution">
    <text evidence="2">The sequence shown here is derived from an EMBL/GenBank/DDBJ whole genome shotgun (WGS) entry which is preliminary data.</text>
</comment>